<gene>
    <name evidence="1" type="ORF">METZ01_LOCUS405560</name>
</gene>
<proteinExistence type="predicted"/>
<organism evidence="1">
    <name type="scientific">marine metagenome</name>
    <dbReference type="NCBI Taxonomy" id="408172"/>
    <lineage>
        <taxon>unclassified sequences</taxon>
        <taxon>metagenomes</taxon>
        <taxon>ecological metagenomes</taxon>
    </lineage>
</organism>
<accession>A0A382W1I8</accession>
<evidence type="ECO:0000313" key="1">
    <source>
        <dbReference type="EMBL" id="SVD52706.1"/>
    </source>
</evidence>
<name>A0A382W1I8_9ZZZZ</name>
<dbReference type="EMBL" id="UINC01156344">
    <property type="protein sequence ID" value="SVD52706.1"/>
    <property type="molecule type" value="Genomic_DNA"/>
</dbReference>
<sequence length="122" mass="14711">MKSNGVIAVTELSWTKDDFPKEISEFWESEYFEMQSIEENIKTANECGYHLEAHLTLTESDWFDNYYIPMKHRINQLKVKYKDSEETLRVLNNELKEIMMYKKYSAYYGYEFFILRPSFGVI</sequence>
<protein>
    <submittedName>
        <fullName evidence="1">Uncharacterized protein</fullName>
    </submittedName>
</protein>
<dbReference type="InterPro" id="IPR029063">
    <property type="entry name" value="SAM-dependent_MTases_sf"/>
</dbReference>
<dbReference type="Gene3D" id="3.40.50.150">
    <property type="entry name" value="Vaccinia Virus protein VP39"/>
    <property type="match status" value="1"/>
</dbReference>
<reference evidence="1" key="1">
    <citation type="submission" date="2018-05" db="EMBL/GenBank/DDBJ databases">
        <authorList>
            <person name="Lanie J.A."/>
            <person name="Ng W.-L."/>
            <person name="Kazmierczak K.M."/>
            <person name="Andrzejewski T.M."/>
            <person name="Davidsen T.M."/>
            <person name="Wayne K.J."/>
            <person name="Tettelin H."/>
            <person name="Glass J.I."/>
            <person name="Rusch D."/>
            <person name="Podicherti R."/>
            <person name="Tsui H.-C.T."/>
            <person name="Winkler M.E."/>
        </authorList>
    </citation>
    <scope>NUCLEOTIDE SEQUENCE</scope>
</reference>
<dbReference type="AlphaFoldDB" id="A0A382W1I8"/>